<gene>
    <name evidence="3" type="ORF">CRP01_36775</name>
</gene>
<dbReference type="AlphaFoldDB" id="A0A2D0MZ56"/>
<evidence type="ECO:0000313" key="3">
    <source>
        <dbReference type="EMBL" id="PHN01460.1"/>
    </source>
</evidence>
<organism evidence="3 4">
    <name type="scientific">Flavilitoribacter nigricans (strain ATCC 23147 / DSM 23189 / NBRC 102662 / NCIMB 1420 / SS-2)</name>
    <name type="common">Lewinella nigricans</name>
    <dbReference type="NCBI Taxonomy" id="1122177"/>
    <lineage>
        <taxon>Bacteria</taxon>
        <taxon>Pseudomonadati</taxon>
        <taxon>Bacteroidota</taxon>
        <taxon>Saprospiria</taxon>
        <taxon>Saprospirales</taxon>
        <taxon>Lewinellaceae</taxon>
        <taxon>Flavilitoribacter</taxon>
    </lineage>
</organism>
<dbReference type="CDD" id="cd03398">
    <property type="entry name" value="PAP2_haloperoxidase"/>
    <property type="match status" value="1"/>
</dbReference>
<evidence type="ECO:0000313" key="4">
    <source>
        <dbReference type="Proteomes" id="UP000223913"/>
    </source>
</evidence>
<dbReference type="OrthoDB" id="9780455at2"/>
<evidence type="ECO:0000259" key="2">
    <source>
        <dbReference type="Pfam" id="PF01569"/>
    </source>
</evidence>
<keyword evidence="4" id="KW-1185">Reference proteome</keyword>
<accession>A0A2D0MZ56</accession>
<dbReference type="Proteomes" id="UP000223913">
    <property type="component" value="Unassembled WGS sequence"/>
</dbReference>
<protein>
    <submittedName>
        <fullName evidence="3">Phosphoesterase</fullName>
    </submittedName>
</protein>
<proteinExistence type="predicted"/>
<dbReference type="Gene3D" id="1.10.606.20">
    <property type="match status" value="1"/>
</dbReference>
<dbReference type="RefSeq" id="WP_099155092.1">
    <property type="nucleotide sequence ID" value="NZ_PDUD01000054.1"/>
</dbReference>
<sequence>MILDIIDKSYKQISLLLTLALLLASCSVNEPTEASEVPTFTPQEVAIGWGELSTYLAKTTPANSPTYASRCFGYIGLTMYESIVNGYPEYQSLAGQLNELGSLPSPEADAEYNWLLVLNAGQAEIIRSLYNQTSDSNKVKIDSLESLYYQSFGMEAGMEAMTERSVAYGKSVAQAIFEWSKTDGGHRGYLHNFDKELEHRQFPGSWKPPLYAQSFSHHPLHPYWGDNRTFLPRNSEIPLPEILPYDTTPGSPYYQQFLAVYEKDLELTQQEKEIAIWWGDDPDETFTPPGHSYYIATLVLKDKNPELIKCAETYARVGMAVADAFINCWKWKFHFFSERPNTYIPQFIDPEWESFWPDPPFPAFPSGHAIQASAAATVLIDLYGEDFTFVDSSHVGRPRDELRDVDFRERPFTQFWGVARETADSRFYGGIHTPQDNDVGLEKGQVVAGNVNALNWKRDM</sequence>
<feature type="chain" id="PRO_5012338709" evidence="1">
    <location>
        <begin position="31"/>
        <end position="460"/>
    </location>
</feature>
<feature type="signal peptide" evidence="1">
    <location>
        <begin position="1"/>
        <end position="30"/>
    </location>
</feature>
<dbReference type="PANTHER" id="PTHR34599">
    <property type="entry name" value="PEROXIDASE-RELATED"/>
    <property type="match status" value="1"/>
</dbReference>
<dbReference type="PANTHER" id="PTHR34599:SF1">
    <property type="entry name" value="PHOSPHATIDIC ACID PHOSPHATASE TYPE 2_HALOPEROXIDASE DOMAIN-CONTAINING PROTEIN"/>
    <property type="match status" value="1"/>
</dbReference>
<reference evidence="3 4" key="1">
    <citation type="submission" date="2017-10" db="EMBL/GenBank/DDBJ databases">
        <title>The draft genome sequence of Lewinella nigricans NBRC 102662.</title>
        <authorList>
            <person name="Wang K."/>
        </authorList>
    </citation>
    <scope>NUCLEOTIDE SEQUENCE [LARGE SCALE GENOMIC DNA]</scope>
    <source>
        <strain evidence="3 4">NBRC 102662</strain>
    </source>
</reference>
<comment type="caution">
    <text evidence="3">The sequence shown here is derived from an EMBL/GenBank/DDBJ whole genome shotgun (WGS) entry which is preliminary data.</text>
</comment>
<evidence type="ECO:0000256" key="1">
    <source>
        <dbReference type="SAM" id="SignalP"/>
    </source>
</evidence>
<dbReference type="SUPFAM" id="SSF48317">
    <property type="entry name" value="Acid phosphatase/Vanadium-dependent haloperoxidase"/>
    <property type="match status" value="1"/>
</dbReference>
<dbReference type="InterPro" id="IPR036938">
    <property type="entry name" value="PAP2/HPO_sf"/>
</dbReference>
<dbReference type="InterPro" id="IPR052559">
    <property type="entry name" value="V-haloperoxidase"/>
</dbReference>
<dbReference type="EMBL" id="PDUD01000054">
    <property type="protein sequence ID" value="PHN01460.1"/>
    <property type="molecule type" value="Genomic_DNA"/>
</dbReference>
<name>A0A2D0MZ56_FLAN2</name>
<dbReference type="Pfam" id="PF01569">
    <property type="entry name" value="PAP2"/>
    <property type="match status" value="1"/>
</dbReference>
<feature type="domain" description="Phosphatidic acid phosphatase type 2/haloperoxidase" evidence="2">
    <location>
        <begin position="318"/>
        <end position="448"/>
    </location>
</feature>
<dbReference type="InterPro" id="IPR000326">
    <property type="entry name" value="PAP2/HPO"/>
</dbReference>
<keyword evidence="1" id="KW-0732">Signal</keyword>